<gene>
    <name evidence="1" type="ordered locus">BN6_33130</name>
</gene>
<evidence type="ECO:0000313" key="2">
    <source>
        <dbReference type="Proteomes" id="UP000006281"/>
    </source>
</evidence>
<dbReference type="AlphaFoldDB" id="K0JZC6"/>
<sequence>MLHSYTQGFCVDSDRQGNVYAKPCDSHNDHHQWQWWNEGDNTFMLISQGTWKCLAAKEGSSGSDGDVETVTCYNHENVRRPRTLWQVDTDRYSLRLRNTESEPGTFLAARPDQADGVGVGWFTRETGWNATPVPDPDRVTRTTG</sequence>
<dbReference type="InterPro" id="IPR035992">
    <property type="entry name" value="Ricin_B-like_lectins"/>
</dbReference>
<dbReference type="OrthoDB" id="4246521at2"/>
<dbReference type="Proteomes" id="UP000006281">
    <property type="component" value="Chromosome"/>
</dbReference>
<dbReference type="PATRIC" id="fig|1179773.3.peg.3317"/>
<dbReference type="HOGENOM" id="CLU_1795089_0_0_11"/>
<dbReference type="PROSITE" id="PS50231">
    <property type="entry name" value="RICIN_B_LECTIN"/>
    <property type="match status" value="1"/>
</dbReference>
<proteinExistence type="predicted"/>
<name>K0JZC6_SACES</name>
<organism evidence="1 2">
    <name type="scientific">Saccharothrix espanaensis (strain ATCC 51144 / DSM 44229 / JCM 9112 / NBRC 15066 / NRRL 15764)</name>
    <dbReference type="NCBI Taxonomy" id="1179773"/>
    <lineage>
        <taxon>Bacteria</taxon>
        <taxon>Bacillati</taxon>
        <taxon>Actinomycetota</taxon>
        <taxon>Actinomycetes</taxon>
        <taxon>Pseudonocardiales</taxon>
        <taxon>Pseudonocardiaceae</taxon>
        <taxon>Saccharothrix</taxon>
    </lineage>
</organism>
<dbReference type="RefSeq" id="WP_015100729.1">
    <property type="nucleotide sequence ID" value="NC_019673.1"/>
</dbReference>
<dbReference type="Gene3D" id="2.80.10.50">
    <property type="match status" value="1"/>
</dbReference>
<dbReference type="EMBL" id="HE804045">
    <property type="protein sequence ID" value="CCH30617.1"/>
    <property type="molecule type" value="Genomic_DNA"/>
</dbReference>
<protein>
    <submittedName>
        <fullName evidence="1">Uncharacterized protein</fullName>
    </submittedName>
</protein>
<keyword evidence="2" id="KW-1185">Reference proteome</keyword>
<dbReference type="BioCyc" id="SESP1179773:BN6_RS16115-MONOMER"/>
<dbReference type="KEGG" id="sesp:BN6_33130"/>
<dbReference type="SUPFAM" id="SSF50370">
    <property type="entry name" value="Ricin B-like lectins"/>
    <property type="match status" value="1"/>
</dbReference>
<reference evidence="1 2" key="1">
    <citation type="journal article" date="2012" name="BMC Genomics">
        <title>Complete genome sequence of Saccharothrix espanaensis DSM 44229T and comparison to the other completely sequenced Pseudonocardiaceae.</title>
        <authorList>
            <person name="Strobel T."/>
            <person name="Al-Dilaimi A."/>
            <person name="Blom J."/>
            <person name="Gessner A."/>
            <person name="Kalinowski J."/>
            <person name="Luzhetska M."/>
            <person name="Puhler A."/>
            <person name="Szczepanowski R."/>
            <person name="Bechthold A."/>
            <person name="Ruckert C."/>
        </authorList>
    </citation>
    <scope>NUCLEOTIDE SEQUENCE [LARGE SCALE GENOMIC DNA]</scope>
    <source>
        <strain evidence="2">ATCC 51144 / DSM 44229 / JCM 9112 / NBRC 15066 / NRRL 15764</strain>
    </source>
</reference>
<evidence type="ECO:0000313" key="1">
    <source>
        <dbReference type="EMBL" id="CCH30617.1"/>
    </source>
</evidence>
<accession>K0JZC6</accession>